<dbReference type="RefSeq" id="XP_056488880.1">
    <property type="nucleotide sequence ID" value="XM_056629578.1"/>
</dbReference>
<comment type="caution">
    <text evidence="1">The sequence shown here is derived from an EMBL/GenBank/DDBJ whole genome shotgun (WGS) entry which is preliminary data.</text>
</comment>
<reference evidence="1" key="2">
    <citation type="journal article" date="2023" name="IMA Fungus">
        <title>Comparative genomic study of the Penicillium genus elucidates a diverse pangenome and 15 lateral gene transfer events.</title>
        <authorList>
            <person name="Petersen C."/>
            <person name="Sorensen T."/>
            <person name="Nielsen M.R."/>
            <person name="Sondergaard T.E."/>
            <person name="Sorensen J.L."/>
            <person name="Fitzpatrick D.A."/>
            <person name="Frisvad J.C."/>
            <person name="Nielsen K.L."/>
        </authorList>
    </citation>
    <scope>NUCLEOTIDE SEQUENCE</scope>
    <source>
        <strain evidence="1">IBT 29677</strain>
    </source>
</reference>
<accession>A0A9X0B9K2</accession>
<proteinExistence type="predicted"/>
<organism evidence="1 2">
    <name type="scientific">Penicillium cosmopolitanum</name>
    <dbReference type="NCBI Taxonomy" id="1131564"/>
    <lineage>
        <taxon>Eukaryota</taxon>
        <taxon>Fungi</taxon>
        <taxon>Dikarya</taxon>
        <taxon>Ascomycota</taxon>
        <taxon>Pezizomycotina</taxon>
        <taxon>Eurotiomycetes</taxon>
        <taxon>Eurotiomycetidae</taxon>
        <taxon>Eurotiales</taxon>
        <taxon>Aspergillaceae</taxon>
        <taxon>Penicillium</taxon>
    </lineage>
</organism>
<reference evidence="1" key="1">
    <citation type="submission" date="2022-12" db="EMBL/GenBank/DDBJ databases">
        <authorList>
            <person name="Petersen C."/>
        </authorList>
    </citation>
    <scope>NUCLEOTIDE SEQUENCE</scope>
    <source>
        <strain evidence="1">IBT 29677</strain>
    </source>
</reference>
<dbReference type="AlphaFoldDB" id="A0A9X0B9K2"/>
<evidence type="ECO:0000313" key="2">
    <source>
        <dbReference type="Proteomes" id="UP001147747"/>
    </source>
</evidence>
<gene>
    <name evidence="1" type="ORF">N7509_004941</name>
</gene>
<name>A0A9X0B9K2_9EURO</name>
<sequence length="136" mass="16360">MVRISNKQEQQSLDHHKDLFAGDDTRAYLTVPKTTQHDEAGLYKTNYEARWDKMKETVKEILPVLKNNKYWDTYKYDPVRDADRQARELGQKARGTVLLKYDPKDVYRVGEEEKKLKRMVMWMERKQIFDIKCDEK</sequence>
<dbReference type="OrthoDB" id="3886018at2759"/>
<protein>
    <submittedName>
        <fullName evidence="1">Uncharacterized protein</fullName>
    </submittedName>
</protein>
<dbReference type="GeneID" id="81368558"/>
<dbReference type="EMBL" id="JAPZBU010000006">
    <property type="protein sequence ID" value="KAJ5396828.1"/>
    <property type="molecule type" value="Genomic_DNA"/>
</dbReference>
<keyword evidence="2" id="KW-1185">Reference proteome</keyword>
<dbReference type="Proteomes" id="UP001147747">
    <property type="component" value="Unassembled WGS sequence"/>
</dbReference>
<evidence type="ECO:0000313" key="1">
    <source>
        <dbReference type="EMBL" id="KAJ5396828.1"/>
    </source>
</evidence>